<organism evidence="1 2">
    <name type="scientific">Austropuccinia psidii MF-1</name>
    <dbReference type="NCBI Taxonomy" id="1389203"/>
    <lineage>
        <taxon>Eukaryota</taxon>
        <taxon>Fungi</taxon>
        <taxon>Dikarya</taxon>
        <taxon>Basidiomycota</taxon>
        <taxon>Pucciniomycotina</taxon>
        <taxon>Pucciniomycetes</taxon>
        <taxon>Pucciniales</taxon>
        <taxon>Sphaerophragmiaceae</taxon>
        <taxon>Austropuccinia</taxon>
    </lineage>
</organism>
<accession>A0A9Q3HZY9</accession>
<evidence type="ECO:0008006" key="3">
    <source>
        <dbReference type="Google" id="ProtNLM"/>
    </source>
</evidence>
<evidence type="ECO:0000313" key="1">
    <source>
        <dbReference type="EMBL" id="MBW0523118.1"/>
    </source>
</evidence>
<evidence type="ECO:0000313" key="2">
    <source>
        <dbReference type="Proteomes" id="UP000765509"/>
    </source>
</evidence>
<dbReference type="EMBL" id="AVOT02030041">
    <property type="protein sequence ID" value="MBW0523118.1"/>
    <property type="molecule type" value="Genomic_DNA"/>
</dbReference>
<sequence>MDLPPTSYHDSLEELWVEQEEPEEIETLMKFVPSAYHQYLDVFAKVKGEKVAPHHACDHHIKLEGSLPPTFSSTKRSFHHCSNPFQPITLETDASDDALGALLSQVPDSGKPPI</sequence>
<reference evidence="1" key="1">
    <citation type="submission" date="2021-03" db="EMBL/GenBank/DDBJ databases">
        <title>Draft genome sequence of rust myrtle Austropuccinia psidii MF-1, a brazilian biotype.</title>
        <authorList>
            <person name="Quecine M.C."/>
            <person name="Pachon D.M.R."/>
            <person name="Bonatelli M.L."/>
            <person name="Correr F.H."/>
            <person name="Franceschini L.M."/>
            <person name="Leite T.F."/>
            <person name="Margarido G.R.A."/>
            <person name="Almeida C.A."/>
            <person name="Ferrarezi J.A."/>
            <person name="Labate C.A."/>
        </authorList>
    </citation>
    <scope>NUCLEOTIDE SEQUENCE</scope>
    <source>
        <strain evidence="1">MF-1</strain>
    </source>
</reference>
<gene>
    <name evidence="1" type="ORF">O181_062833</name>
</gene>
<name>A0A9Q3HZY9_9BASI</name>
<proteinExistence type="predicted"/>
<dbReference type="AlphaFoldDB" id="A0A9Q3HZY9"/>
<protein>
    <recommendedName>
        <fullName evidence="3">Reverse transcriptase/retrotransposon-derived protein RNase H-like domain-containing protein</fullName>
    </recommendedName>
</protein>
<comment type="caution">
    <text evidence="1">The sequence shown here is derived from an EMBL/GenBank/DDBJ whole genome shotgun (WGS) entry which is preliminary data.</text>
</comment>
<dbReference type="Proteomes" id="UP000765509">
    <property type="component" value="Unassembled WGS sequence"/>
</dbReference>
<keyword evidence="2" id="KW-1185">Reference proteome</keyword>